<protein>
    <submittedName>
        <fullName evidence="2">Uncharacterized protein</fullName>
    </submittedName>
</protein>
<evidence type="ECO:0000313" key="2">
    <source>
        <dbReference type="EMBL" id="GFE38983.1"/>
    </source>
</evidence>
<evidence type="ECO:0000313" key="3">
    <source>
        <dbReference type="Proteomes" id="UP000431826"/>
    </source>
</evidence>
<name>A0A640USI2_9ACTN</name>
<accession>A0A640USI2</accession>
<keyword evidence="3" id="KW-1185">Reference proteome</keyword>
<evidence type="ECO:0000256" key="1">
    <source>
        <dbReference type="SAM" id="MobiDB-lite"/>
    </source>
</evidence>
<dbReference type="AlphaFoldDB" id="A0A640USI2"/>
<sequence length="55" mass="5660">MAITDVTPLAREVHARVRAGETAAATAPLPQDHPYPAPEGTPGLGRVSWRGGADA</sequence>
<gene>
    <name evidence="2" type="ORF">Stube_36560</name>
</gene>
<organism evidence="2 3">
    <name type="scientific">Streptomyces tubercidicus</name>
    <dbReference type="NCBI Taxonomy" id="47759"/>
    <lineage>
        <taxon>Bacteria</taxon>
        <taxon>Bacillati</taxon>
        <taxon>Actinomycetota</taxon>
        <taxon>Actinomycetes</taxon>
        <taxon>Kitasatosporales</taxon>
        <taxon>Streptomycetaceae</taxon>
        <taxon>Streptomyces</taxon>
    </lineage>
</organism>
<dbReference type="EMBL" id="BLIR01000001">
    <property type="protein sequence ID" value="GFE38983.1"/>
    <property type="molecule type" value="Genomic_DNA"/>
</dbReference>
<feature type="region of interest" description="Disordered" evidence="1">
    <location>
        <begin position="17"/>
        <end position="55"/>
    </location>
</feature>
<reference evidence="2 3" key="1">
    <citation type="submission" date="2019-12" db="EMBL/GenBank/DDBJ databases">
        <title>Whole genome shotgun sequence of Streptomyces tubercidicus NBRC 13090.</title>
        <authorList>
            <person name="Ichikawa N."/>
            <person name="Kimura A."/>
            <person name="Kitahashi Y."/>
            <person name="Komaki H."/>
            <person name="Tamura T."/>
        </authorList>
    </citation>
    <scope>NUCLEOTIDE SEQUENCE [LARGE SCALE GENOMIC DNA]</scope>
    <source>
        <strain evidence="2 3">NBRC 13090</strain>
    </source>
</reference>
<dbReference type="Proteomes" id="UP000431826">
    <property type="component" value="Unassembled WGS sequence"/>
</dbReference>
<comment type="caution">
    <text evidence="2">The sequence shown here is derived from an EMBL/GenBank/DDBJ whole genome shotgun (WGS) entry which is preliminary data.</text>
</comment>
<proteinExistence type="predicted"/>